<evidence type="ECO:0000256" key="1">
    <source>
        <dbReference type="SAM" id="MobiDB-lite"/>
    </source>
</evidence>
<feature type="region of interest" description="Disordered" evidence="1">
    <location>
        <begin position="1"/>
        <end position="27"/>
    </location>
</feature>
<proteinExistence type="predicted"/>
<dbReference type="AlphaFoldDB" id="A0A0H5QI09"/>
<feature type="region of interest" description="Disordered" evidence="1">
    <location>
        <begin position="83"/>
        <end position="102"/>
    </location>
</feature>
<reference evidence="2" key="1">
    <citation type="submission" date="2015-04" db="EMBL/GenBank/DDBJ databases">
        <title>The genome sequence of the plant pathogenic Rhizarian Plasmodiophora brassicae reveals insights in its biotrophic life cycle and the origin of chitin synthesis.</title>
        <authorList>
            <person name="Schwelm A."/>
            <person name="Fogelqvist J."/>
            <person name="Knaust A."/>
            <person name="Julke S."/>
            <person name="Lilja T."/>
            <person name="Dhandapani V."/>
            <person name="Bonilla-Rosso G."/>
            <person name="Karlsson M."/>
            <person name="Shevchenko A."/>
            <person name="Choi S.R."/>
            <person name="Kim H.G."/>
            <person name="Park J.Y."/>
            <person name="Lim Y.P."/>
            <person name="Ludwig-Muller J."/>
            <person name="Dixelius C."/>
        </authorList>
    </citation>
    <scope>NUCLEOTIDE SEQUENCE</scope>
    <source>
        <tissue evidence="2">Potato root galls</tissue>
    </source>
</reference>
<dbReference type="EMBL" id="HACM01000514">
    <property type="protein sequence ID" value="CRZ00956.1"/>
    <property type="molecule type" value="Transcribed_RNA"/>
</dbReference>
<evidence type="ECO:0000313" key="2">
    <source>
        <dbReference type="EMBL" id="CRZ00956.1"/>
    </source>
</evidence>
<name>A0A0H5QI09_9EUKA</name>
<sequence length="102" mass="10814">MVRPLTKKKPEGSTPPRAFEQSVQQDISHEIKQSDYPNLSPAALSTLKTLQDFKGRQSGVIHRARRGGGGFGVGGGRALLHAGEGGDGILNKHKNDATSLSP</sequence>
<accession>A0A0H5QI09</accession>
<feature type="non-terminal residue" evidence="2">
    <location>
        <position position="102"/>
    </location>
</feature>
<protein>
    <submittedName>
        <fullName evidence="2">Uncharacterized protein</fullName>
    </submittedName>
</protein>
<organism evidence="2">
    <name type="scientific">Spongospora subterranea</name>
    <dbReference type="NCBI Taxonomy" id="70186"/>
    <lineage>
        <taxon>Eukaryota</taxon>
        <taxon>Sar</taxon>
        <taxon>Rhizaria</taxon>
        <taxon>Endomyxa</taxon>
        <taxon>Phytomyxea</taxon>
        <taxon>Plasmodiophorida</taxon>
        <taxon>Plasmodiophoridae</taxon>
        <taxon>Spongospora</taxon>
    </lineage>
</organism>